<dbReference type="Gene3D" id="1.10.3730.20">
    <property type="match status" value="1"/>
</dbReference>
<comment type="caution">
    <text evidence="3">The sequence shown here is derived from an EMBL/GenBank/DDBJ whole genome shotgun (WGS) entry which is preliminary data.</text>
</comment>
<evidence type="ECO:0000256" key="1">
    <source>
        <dbReference type="SAM" id="Phobius"/>
    </source>
</evidence>
<dbReference type="InterPro" id="IPR037185">
    <property type="entry name" value="EmrE-like"/>
</dbReference>
<dbReference type="AlphaFoldDB" id="A0A645GYX9"/>
<organism evidence="3">
    <name type="scientific">bioreactor metagenome</name>
    <dbReference type="NCBI Taxonomy" id="1076179"/>
    <lineage>
        <taxon>unclassified sequences</taxon>
        <taxon>metagenomes</taxon>
        <taxon>ecological metagenomes</taxon>
    </lineage>
</organism>
<evidence type="ECO:0000313" key="3">
    <source>
        <dbReference type="EMBL" id="MPN31948.1"/>
    </source>
</evidence>
<keyword evidence="1" id="KW-0472">Membrane</keyword>
<gene>
    <name evidence="3" type="ORF">SDC9_179423</name>
</gene>
<dbReference type="EMBL" id="VSSQ01083704">
    <property type="protein sequence ID" value="MPN31948.1"/>
    <property type="molecule type" value="Genomic_DNA"/>
</dbReference>
<dbReference type="SUPFAM" id="SSF103481">
    <property type="entry name" value="Multidrug resistance efflux transporter EmrE"/>
    <property type="match status" value="1"/>
</dbReference>
<feature type="domain" description="EamA" evidence="2">
    <location>
        <begin position="2"/>
        <end position="57"/>
    </location>
</feature>
<feature type="transmembrane region" description="Helical" evidence="1">
    <location>
        <begin position="12"/>
        <end position="34"/>
    </location>
</feature>
<evidence type="ECO:0000259" key="2">
    <source>
        <dbReference type="Pfam" id="PF00892"/>
    </source>
</evidence>
<keyword evidence="1" id="KW-0812">Transmembrane</keyword>
<dbReference type="GO" id="GO:0016020">
    <property type="term" value="C:membrane"/>
    <property type="evidence" value="ECO:0007669"/>
    <property type="project" value="InterPro"/>
</dbReference>
<reference evidence="3" key="1">
    <citation type="submission" date="2019-08" db="EMBL/GenBank/DDBJ databases">
        <authorList>
            <person name="Kucharzyk K."/>
            <person name="Murdoch R.W."/>
            <person name="Higgins S."/>
            <person name="Loffler F."/>
        </authorList>
    </citation>
    <scope>NUCLEOTIDE SEQUENCE</scope>
</reference>
<dbReference type="Pfam" id="PF00892">
    <property type="entry name" value="EamA"/>
    <property type="match status" value="1"/>
</dbReference>
<name>A0A645GYX9_9ZZZZ</name>
<dbReference type="InterPro" id="IPR000620">
    <property type="entry name" value="EamA_dom"/>
</dbReference>
<accession>A0A645GYX9</accession>
<proteinExistence type="predicted"/>
<sequence length="64" mass="7074">MLLNAGFPHTGIGLGSIVSSLELPVSVMMAFFLLNEQVLFIQWIGIVLIITAIVIMNIQFKKKN</sequence>
<keyword evidence="1" id="KW-1133">Transmembrane helix</keyword>
<feature type="transmembrane region" description="Helical" evidence="1">
    <location>
        <begin position="40"/>
        <end position="60"/>
    </location>
</feature>
<protein>
    <recommendedName>
        <fullName evidence="2">EamA domain-containing protein</fullName>
    </recommendedName>
</protein>